<dbReference type="InterPro" id="IPR058936">
    <property type="entry name" value="At4g15545-like"/>
</dbReference>
<name>A0AAN7LDV9_TRANT</name>
<accession>A0AAN7LDV9</accession>
<dbReference type="PANTHER" id="PTHR47383">
    <property type="entry name" value="OS03G0659800 PROTEIN"/>
    <property type="match status" value="1"/>
</dbReference>
<reference evidence="2 3" key="1">
    <citation type="journal article" date="2023" name="Hortic Res">
        <title>Pangenome of water caltrop reveals structural variations and asymmetric subgenome divergence after allopolyploidization.</title>
        <authorList>
            <person name="Zhang X."/>
            <person name="Chen Y."/>
            <person name="Wang L."/>
            <person name="Yuan Y."/>
            <person name="Fang M."/>
            <person name="Shi L."/>
            <person name="Lu R."/>
            <person name="Comes H.P."/>
            <person name="Ma Y."/>
            <person name="Chen Y."/>
            <person name="Huang G."/>
            <person name="Zhou Y."/>
            <person name="Zheng Z."/>
            <person name="Qiu Y."/>
        </authorList>
    </citation>
    <scope>NUCLEOTIDE SEQUENCE [LARGE SCALE GENOMIC DNA]</scope>
    <source>
        <strain evidence="2">F231</strain>
    </source>
</reference>
<feature type="region of interest" description="Disordered" evidence="1">
    <location>
        <begin position="121"/>
        <end position="171"/>
    </location>
</feature>
<keyword evidence="3" id="KW-1185">Reference proteome</keyword>
<feature type="region of interest" description="Disordered" evidence="1">
    <location>
        <begin position="241"/>
        <end position="263"/>
    </location>
</feature>
<evidence type="ECO:0000313" key="3">
    <source>
        <dbReference type="Proteomes" id="UP001346149"/>
    </source>
</evidence>
<comment type="caution">
    <text evidence="2">The sequence shown here is derived from an EMBL/GenBank/DDBJ whole genome shotgun (WGS) entry which is preliminary data.</text>
</comment>
<organism evidence="2 3">
    <name type="scientific">Trapa natans</name>
    <name type="common">Water chestnut</name>
    <dbReference type="NCBI Taxonomy" id="22666"/>
    <lineage>
        <taxon>Eukaryota</taxon>
        <taxon>Viridiplantae</taxon>
        <taxon>Streptophyta</taxon>
        <taxon>Embryophyta</taxon>
        <taxon>Tracheophyta</taxon>
        <taxon>Spermatophyta</taxon>
        <taxon>Magnoliopsida</taxon>
        <taxon>eudicotyledons</taxon>
        <taxon>Gunneridae</taxon>
        <taxon>Pentapetalae</taxon>
        <taxon>rosids</taxon>
        <taxon>malvids</taxon>
        <taxon>Myrtales</taxon>
        <taxon>Lythraceae</taxon>
        <taxon>Trapa</taxon>
    </lineage>
</organism>
<protein>
    <submittedName>
        <fullName evidence="2">Uncharacterized protein</fullName>
    </submittedName>
</protein>
<dbReference type="AlphaFoldDB" id="A0AAN7LDV9"/>
<dbReference type="PANTHER" id="PTHR47383:SF3">
    <property type="entry name" value="WAT1-RELATED PROTEIN"/>
    <property type="match status" value="1"/>
</dbReference>
<sequence>MSSTGESEPSDFGIPEEILRYLPSNPYDLLELGCKITSLALSTRVSELESQCSALRAQLVERDALISELRSRVVSLDASLAAADIEKESLLKQNQSLHYIVQVLKGGVEKLEVVKNTLEESLPEDEPSFEGDPKIIAKPTTSDDDSRPPSRSSSVQSELSEMVNRSAEVRETEVPTQGIFHGLLSERTSPEFTPLHSPTKFYASTPLSLSSNLLLSRRHVMPFSNPGSLFDDQASVQSLSSTRGSLSGIETPSQTGRSPVDGRDLLRKARLGNQMTIL</sequence>
<feature type="compositionally biased region" description="Polar residues" evidence="1">
    <location>
        <begin position="241"/>
        <end position="257"/>
    </location>
</feature>
<proteinExistence type="predicted"/>
<dbReference type="Proteomes" id="UP001346149">
    <property type="component" value="Unassembled WGS sequence"/>
</dbReference>
<evidence type="ECO:0000256" key="1">
    <source>
        <dbReference type="SAM" id="MobiDB-lite"/>
    </source>
</evidence>
<gene>
    <name evidence="2" type="ORF">SAY86_007053</name>
</gene>
<dbReference type="EMBL" id="JAXQNO010000015">
    <property type="protein sequence ID" value="KAK4782679.1"/>
    <property type="molecule type" value="Genomic_DNA"/>
</dbReference>
<evidence type="ECO:0000313" key="2">
    <source>
        <dbReference type="EMBL" id="KAK4782679.1"/>
    </source>
</evidence>